<dbReference type="InterPro" id="IPR015424">
    <property type="entry name" value="PyrdxlP-dep_Trfase"/>
</dbReference>
<dbReference type="SUPFAM" id="SSF53383">
    <property type="entry name" value="PLP-dependent transferases"/>
    <property type="match status" value="1"/>
</dbReference>
<dbReference type="Proteomes" id="UP000001823">
    <property type="component" value="Chromosome"/>
</dbReference>
<comment type="cofactor">
    <cofactor evidence="1">
        <name>pyridoxal 5'-phosphate</name>
        <dbReference type="ChEBI" id="CHEBI:597326"/>
    </cofactor>
</comment>
<dbReference type="EMBL" id="CP000246">
    <property type="protein sequence ID" value="ABG83008.1"/>
    <property type="molecule type" value="Genomic_DNA"/>
</dbReference>
<dbReference type="eggNOG" id="COG0079">
    <property type="taxonomic scope" value="Bacteria"/>
</dbReference>
<dbReference type="GeneID" id="93002088"/>
<evidence type="ECO:0000256" key="2">
    <source>
        <dbReference type="ARBA" id="ARBA00022898"/>
    </source>
</evidence>
<keyword evidence="2" id="KW-0663">Pyridoxal phosphate</keyword>
<dbReference type="Gene3D" id="3.40.640.10">
    <property type="entry name" value="Type I PLP-dependent aspartate aminotransferase-like (Major domain)"/>
    <property type="match status" value="1"/>
</dbReference>
<dbReference type="InterPro" id="IPR004839">
    <property type="entry name" value="Aminotransferase_I/II_large"/>
</dbReference>
<dbReference type="AlphaFoldDB" id="A0A0H2YQZ4"/>
<evidence type="ECO:0000313" key="4">
    <source>
        <dbReference type="EMBL" id="ABG83008.1"/>
    </source>
</evidence>
<gene>
    <name evidence="4" type="ordered locus">CPF_1623</name>
</gene>
<feature type="domain" description="Aminotransferase class I/classII large" evidence="3">
    <location>
        <begin position="23"/>
        <end position="352"/>
    </location>
</feature>
<evidence type="ECO:0000259" key="3">
    <source>
        <dbReference type="Pfam" id="PF00155"/>
    </source>
</evidence>
<evidence type="ECO:0000313" key="5">
    <source>
        <dbReference type="Proteomes" id="UP000001823"/>
    </source>
</evidence>
<reference evidence="4 5" key="1">
    <citation type="journal article" date="2006" name="Genome Res.">
        <title>Skewed genomic variability in strains of the toxigenic bacterial pathogen, Clostridium perfringens.</title>
        <authorList>
            <person name="Myers G.S."/>
            <person name="Rasko D.A."/>
            <person name="Cheung J.K."/>
            <person name="Ravel J."/>
            <person name="Seshadri R."/>
            <person name="Deboy R.T."/>
            <person name="Ren Q."/>
            <person name="Varga J."/>
            <person name="Awad M.M."/>
            <person name="Brinkac L.M."/>
            <person name="Daugherty S.C."/>
            <person name="Haft D.H."/>
            <person name="Dodson R.J."/>
            <person name="Madupu R."/>
            <person name="Nelson W.C."/>
            <person name="Rosovitz M.J."/>
            <person name="Sullivan S.A."/>
            <person name="Khouri H."/>
            <person name="Dimitrov G.I."/>
            <person name="Watkins K.L."/>
            <person name="Mulligan S."/>
            <person name="Benton J."/>
            <person name="Radune D."/>
            <person name="Fisher D.J."/>
            <person name="Atkins H.S."/>
            <person name="Hiscox T."/>
            <person name="Jost B.H."/>
            <person name="Billington S.J."/>
            <person name="Songer J.G."/>
            <person name="McClane B.A."/>
            <person name="Titball R.W."/>
            <person name="Rood J.I."/>
            <person name="Melville S.B."/>
            <person name="Paulsen I.T."/>
        </authorList>
    </citation>
    <scope>NUCLEOTIDE SEQUENCE [LARGE SCALE GENOMIC DNA]</scope>
    <source>
        <strain evidence="5">ATCC 13124 / DSM 756 / JCM 1290 / NCIMB 6125 / NCTC 8237 / S 107 / Type A</strain>
    </source>
</reference>
<dbReference type="HOGENOM" id="CLU_017584_3_2_9"/>
<dbReference type="PANTHER" id="PTHR42885">
    <property type="entry name" value="HISTIDINOL-PHOSPHATE AMINOTRANSFERASE-RELATED"/>
    <property type="match status" value="1"/>
</dbReference>
<keyword evidence="5" id="KW-1185">Reference proteome</keyword>
<proteinExistence type="predicted"/>
<keyword evidence="4" id="KW-0808">Transferase</keyword>
<dbReference type="InterPro" id="IPR015422">
    <property type="entry name" value="PyrdxlP-dep_Trfase_small"/>
</dbReference>
<dbReference type="GO" id="GO:0030170">
    <property type="term" value="F:pyridoxal phosphate binding"/>
    <property type="evidence" value="ECO:0007669"/>
    <property type="project" value="InterPro"/>
</dbReference>
<dbReference type="KEGG" id="cpf:CPF_1623"/>
<dbReference type="Pfam" id="PF00155">
    <property type="entry name" value="Aminotran_1_2"/>
    <property type="match status" value="1"/>
</dbReference>
<dbReference type="PANTHER" id="PTHR42885:SF1">
    <property type="entry name" value="THREONINE-PHOSPHATE DECARBOXYLASE"/>
    <property type="match status" value="1"/>
</dbReference>
<organism evidence="4 5">
    <name type="scientific">Clostridium perfringens (strain ATCC 13124 / DSM 756 / JCM 1290 / NCIMB 6125 / NCTC 8237 / Type A)</name>
    <dbReference type="NCBI Taxonomy" id="195103"/>
    <lineage>
        <taxon>Bacteria</taxon>
        <taxon>Bacillati</taxon>
        <taxon>Bacillota</taxon>
        <taxon>Clostridia</taxon>
        <taxon>Eubacteriales</taxon>
        <taxon>Clostridiaceae</taxon>
        <taxon>Clostridium</taxon>
    </lineage>
</organism>
<keyword evidence="4" id="KW-0032">Aminotransferase</keyword>
<evidence type="ECO:0000256" key="1">
    <source>
        <dbReference type="ARBA" id="ARBA00001933"/>
    </source>
</evidence>
<protein>
    <submittedName>
        <fullName evidence="4">Aminotransferase family protein</fullName>
    </submittedName>
</protein>
<dbReference type="Gene3D" id="3.90.1150.10">
    <property type="entry name" value="Aspartate Aminotransferase, domain 1"/>
    <property type="match status" value="1"/>
</dbReference>
<accession>A0A0H2YQZ4</accession>
<dbReference type="RefSeq" id="WP_003460055.1">
    <property type="nucleotide sequence ID" value="NC_008261.1"/>
</dbReference>
<dbReference type="InterPro" id="IPR015421">
    <property type="entry name" value="PyrdxlP-dep_Trfase_major"/>
</dbReference>
<dbReference type="PaxDb" id="195103-CPF_1623"/>
<dbReference type="GO" id="GO:0008483">
    <property type="term" value="F:transaminase activity"/>
    <property type="evidence" value="ECO:0007669"/>
    <property type="project" value="UniProtKB-KW"/>
</dbReference>
<sequence>MSINHGANLFDLSNELGINKKDIKDFSSNINPFGASKKAKDAILNNIDMVSIYPDPKYKDLKESISQYCHCKKENIIVGSGATELISSFISVINPKKALLLSPSYSEYESELEKINCEITKFFSKEEDNFKIDVNKLIDSINSSKFDLVIICNPNNPTGFAFSKDEISLLLKNTSSIFMVDETYVEFTEPEIYSSTPLVDIFNNLFVIRGTSKFFSTPGIRLGYGLISNKEIKKSMVEKLDLWNINIFATTMGEIMFKDKEYILSNTSKLKEERDYLFRELSSIKDLKVYESYSNFILCKIRSKKFTATELYNKLLEKGLIIRNCSSFEGLNEYFFRVCVLKPEDNKLLIENLKNLFL</sequence>
<dbReference type="STRING" id="195103.CPF_1623"/>
<name>A0A0H2YQZ4_CLOP1</name>
<dbReference type="CDD" id="cd00609">
    <property type="entry name" value="AAT_like"/>
    <property type="match status" value="1"/>
</dbReference>